<evidence type="ECO:0000313" key="3">
    <source>
        <dbReference type="Proteomes" id="UP001558652"/>
    </source>
</evidence>
<gene>
    <name evidence="2" type="ORF">AAG570_003058</name>
</gene>
<evidence type="ECO:0000313" key="2">
    <source>
        <dbReference type="EMBL" id="KAL1122731.1"/>
    </source>
</evidence>
<dbReference type="AlphaFoldDB" id="A0ABD0Y5N6"/>
<accession>A0ABD0Y5N6</accession>
<proteinExistence type="predicted"/>
<feature type="compositionally biased region" description="Acidic residues" evidence="1">
    <location>
        <begin position="122"/>
        <end position="135"/>
    </location>
</feature>
<organism evidence="2 3">
    <name type="scientific">Ranatra chinensis</name>
    <dbReference type="NCBI Taxonomy" id="642074"/>
    <lineage>
        <taxon>Eukaryota</taxon>
        <taxon>Metazoa</taxon>
        <taxon>Ecdysozoa</taxon>
        <taxon>Arthropoda</taxon>
        <taxon>Hexapoda</taxon>
        <taxon>Insecta</taxon>
        <taxon>Pterygota</taxon>
        <taxon>Neoptera</taxon>
        <taxon>Paraneoptera</taxon>
        <taxon>Hemiptera</taxon>
        <taxon>Heteroptera</taxon>
        <taxon>Panheteroptera</taxon>
        <taxon>Nepomorpha</taxon>
        <taxon>Nepidae</taxon>
        <taxon>Ranatrinae</taxon>
        <taxon>Ranatra</taxon>
    </lineage>
</organism>
<dbReference type="Proteomes" id="UP001558652">
    <property type="component" value="Unassembled WGS sequence"/>
</dbReference>
<evidence type="ECO:0000256" key="1">
    <source>
        <dbReference type="SAM" id="MobiDB-lite"/>
    </source>
</evidence>
<name>A0ABD0Y5N6_9HEMI</name>
<reference evidence="2 3" key="1">
    <citation type="submission" date="2024-07" db="EMBL/GenBank/DDBJ databases">
        <title>Chromosome-level genome assembly of the water stick insect Ranatra chinensis (Heteroptera: Nepidae).</title>
        <authorList>
            <person name="Liu X."/>
        </authorList>
    </citation>
    <scope>NUCLEOTIDE SEQUENCE [LARGE SCALE GENOMIC DNA]</scope>
    <source>
        <strain evidence="2">Cailab_2021Rc</strain>
        <tissue evidence="2">Muscle</tissue>
    </source>
</reference>
<protein>
    <submittedName>
        <fullName evidence="2">Uncharacterized protein</fullName>
    </submittedName>
</protein>
<sequence>MLCLKKVYTEDVLQLAILLSLVRYRGGPTDDLWSGGILGGVEVGVVDDRRFGIGWGRSPGLGSRIHPKSVDSLLWDYQEEVLSDLNSLGRYNWPSLPLYRSNVTAYVGLTNRPSTSTAPDFHDDDELGDLDDVLAPDDDEEGPLGWLKDGDYDSDDLTQEPKVADTVNGRDQSVVKLNGRTRLTSERERRMNTFGLVDTDSPSFAPRMEVIKMVLKGFRYRMGFYNADVIGKLSRFYL</sequence>
<keyword evidence="3" id="KW-1185">Reference proteome</keyword>
<comment type="caution">
    <text evidence="2">The sequence shown here is derived from an EMBL/GenBank/DDBJ whole genome shotgun (WGS) entry which is preliminary data.</text>
</comment>
<dbReference type="EMBL" id="JBFDAA010000013">
    <property type="protein sequence ID" value="KAL1122731.1"/>
    <property type="molecule type" value="Genomic_DNA"/>
</dbReference>
<feature type="region of interest" description="Disordered" evidence="1">
    <location>
        <begin position="112"/>
        <end position="135"/>
    </location>
</feature>